<evidence type="ECO:0000256" key="2">
    <source>
        <dbReference type="ARBA" id="ARBA00022729"/>
    </source>
</evidence>
<dbReference type="EMBL" id="CABVHU010000003">
    <property type="protein sequence ID" value="VVN87964.1"/>
    <property type="molecule type" value="Genomic_DNA"/>
</dbReference>
<proteinExistence type="inferred from homology"/>
<dbReference type="SMART" id="SM00062">
    <property type="entry name" value="PBPb"/>
    <property type="match status" value="1"/>
</dbReference>
<dbReference type="SUPFAM" id="SSF53850">
    <property type="entry name" value="Periplasmic binding protein-like II"/>
    <property type="match status" value="1"/>
</dbReference>
<sequence length="456" mass="50989">MTREGAMLFFRGLKPVVCWMFLLSAIGVAHWVMATHLATPDPKGAGAGLTIGLNAQERQWVAEHPRVIVASKHFPLFLFKDEYGQWSGLYNDVLNRISAMTGLQFVYAETFSTEQMLEHLESGAANMSTTLAMNDERKAFLDFSHAFGGAGWVLVGRAGEPPVQSLQQLSQQVLVLPARHALESMIRRDYPAIELRSVKTYAEARALVVSGEAHATIENEIAAQFYPSGQLEVGQVLEGHWTADYLSVGKGQPQLLSILNKALAAFAPAELRAIRLKWSSGNAPVQAPASKQWLTTWGWWGVLAVCVFALSILLHRRCRTLIQLRLEAETDLRDQLAFQHALMDAMPDPMFVRDLEGRLVMCNKSYEESLSIRFDQVKGRQLIELDTLPRETAERLHVELMAQLETRKTSFSLCQLLFKSGPRDIYQWTVPFYGADGKLRGLLGGWSDIGKCKKQT</sequence>
<dbReference type="GO" id="GO:0006355">
    <property type="term" value="P:regulation of DNA-templated transcription"/>
    <property type="evidence" value="ECO:0007669"/>
    <property type="project" value="InterPro"/>
</dbReference>
<dbReference type="SUPFAM" id="SSF55785">
    <property type="entry name" value="PYP-like sensor domain (PAS domain)"/>
    <property type="match status" value="1"/>
</dbReference>
<comment type="similarity">
    <text evidence="1">Belongs to the bacterial solute-binding protein 3 family.</text>
</comment>
<dbReference type="InterPro" id="IPR000014">
    <property type="entry name" value="PAS"/>
</dbReference>
<accession>A0A5E7SU01</accession>
<name>A0A5E7SU01_PSEFL</name>
<keyword evidence="3" id="KW-0808">Transferase</keyword>
<dbReference type="InterPro" id="IPR035965">
    <property type="entry name" value="PAS-like_dom_sf"/>
</dbReference>
<protein>
    <submittedName>
        <fullName evidence="3">Virulence sensor protein BvgS</fullName>
        <ecNumber evidence="3">2.7.13.3</ecNumber>
    </submittedName>
</protein>
<dbReference type="PANTHER" id="PTHR35936">
    <property type="entry name" value="MEMBRANE-BOUND LYTIC MUREIN TRANSGLYCOSYLASE F"/>
    <property type="match status" value="1"/>
</dbReference>
<dbReference type="EC" id="2.7.13.3" evidence="3"/>
<dbReference type="PANTHER" id="PTHR35936:SF19">
    <property type="entry name" value="AMINO-ACID-BINDING PROTEIN YXEM-RELATED"/>
    <property type="match status" value="1"/>
</dbReference>
<dbReference type="Gene3D" id="3.40.190.10">
    <property type="entry name" value="Periplasmic binding protein-like II"/>
    <property type="match status" value="2"/>
</dbReference>
<dbReference type="InterPro" id="IPR049871">
    <property type="entry name" value="BvgS-like_periplasmic2"/>
</dbReference>
<dbReference type="Pfam" id="PF00989">
    <property type="entry name" value="PAS"/>
    <property type="match status" value="1"/>
</dbReference>
<reference evidence="3 4" key="1">
    <citation type="submission" date="2019-09" db="EMBL/GenBank/DDBJ databases">
        <authorList>
            <person name="Chandra G."/>
            <person name="Truman W A."/>
        </authorList>
    </citation>
    <scope>NUCLEOTIDE SEQUENCE [LARGE SCALE GENOMIC DNA]</scope>
    <source>
        <strain evidence="3">PS833</strain>
    </source>
</reference>
<dbReference type="AlphaFoldDB" id="A0A5E7SU01"/>
<evidence type="ECO:0000256" key="1">
    <source>
        <dbReference type="ARBA" id="ARBA00010333"/>
    </source>
</evidence>
<dbReference type="GO" id="GO:0004673">
    <property type="term" value="F:protein histidine kinase activity"/>
    <property type="evidence" value="ECO:0007669"/>
    <property type="project" value="UniProtKB-EC"/>
</dbReference>
<organism evidence="3 4">
    <name type="scientific">Pseudomonas fluorescens</name>
    <dbReference type="NCBI Taxonomy" id="294"/>
    <lineage>
        <taxon>Bacteria</taxon>
        <taxon>Pseudomonadati</taxon>
        <taxon>Pseudomonadota</taxon>
        <taxon>Gammaproteobacteria</taxon>
        <taxon>Pseudomonadales</taxon>
        <taxon>Pseudomonadaceae</taxon>
        <taxon>Pseudomonas</taxon>
    </lineage>
</organism>
<evidence type="ECO:0000313" key="4">
    <source>
        <dbReference type="Proteomes" id="UP000409037"/>
    </source>
</evidence>
<dbReference type="InterPro" id="IPR013767">
    <property type="entry name" value="PAS_fold"/>
</dbReference>
<dbReference type="Proteomes" id="UP000409037">
    <property type="component" value="Unassembled WGS sequence"/>
</dbReference>
<dbReference type="Gene3D" id="3.30.450.20">
    <property type="entry name" value="PAS domain"/>
    <property type="match status" value="1"/>
</dbReference>
<dbReference type="InterPro" id="IPR001638">
    <property type="entry name" value="Solute-binding_3/MltF_N"/>
</dbReference>
<dbReference type="Pfam" id="PF00497">
    <property type="entry name" value="SBP_bac_3"/>
    <property type="match status" value="1"/>
</dbReference>
<gene>
    <name evidence="3" type="primary">bvgS_1</name>
    <name evidence="3" type="ORF">PS833_01633</name>
</gene>
<dbReference type="CDD" id="cd00130">
    <property type="entry name" value="PAS"/>
    <property type="match status" value="1"/>
</dbReference>
<keyword evidence="2" id="KW-0732">Signal</keyword>
<dbReference type="SMART" id="SM00091">
    <property type="entry name" value="PAS"/>
    <property type="match status" value="1"/>
</dbReference>
<evidence type="ECO:0000313" key="3">
    <source>
        <dbReference type="EMBL" id="VVN87964.1"/>
    </source>
</evidence>
<dbReference type="CDD" id="cd13707">
    <property type="entry name" value="PBP2_BvgS_D2"/>
    <property type="match status" value="1"/>
</dbReference>
<dbReference type="PROSITE" id="PS50112">
    <property type="entry name" value="PAS"/>
    <property type="match status" value="1"/>
</dbReference>